<protein>
    <submittedName>
        <fullName evidence="2">Uncharacterized protein</fullName>
    </submittedName>
</protein>
<organism evidence="2 3">
    <name type="scientific">Fuerstiella marisgermanici</name>
    <dbReference type="NCBI Taxonomy" id="1891926"/>
    <lineage>
        <taxon>Bacteria</taxon>
        <taxon>Pseudomonadati</taxon>
        <taxon>Planctomycetota</taxon>
        <taxon>Planctomycetia</taxon>
        <taxon>Planctomycetales</taxon>
        <taxon>Planctomycetaceae</taxon>
        <taxon>Fuerstiella</taxon>
    </lineage>
</organism>
<feature type="compositionally biased region" description="Basic and acidic residues" evidence="1">
    <location>
        <begin position="98"/>
        <end position="108"/>
    </location>
</feature>
<dbReference type="KEGG" id="fmr:Fuma_02904"/>
<evidence type="ECO:0000256" key="1">
    <source>
        <dbReference type="SAM" id="MobiDB-lite"/>
    </source>
</evidence>
<keyword evidence="3" id="KW-1185">Reference proteome</keyword>
<dbReference type="RefSeq" id="WP_145944186.1">
    <property type="nucleotide sequence ID" value="NZ_CP017641.1"/>
</dbReference>
<accession>A0A1P8WGY9</accession>
<sequence>MSTSESKNNSPKTNVEKPYKVQMRTTVGVSILVGACDVDQAIKKASAWTDLMVQTGESWFGRYDDEHVNNAVGERFLLEWWIFQIVCGDFDVRLAEESDDSVEAKIGEPEPEPDPEFFRELESMN</sequence>
<dbReference type="STRING" id="1891926.Fuma_02904"/>
<dbReference type="Proteomes" id="UP000187735">
    <property type="component" value="Chromosome"/>
</dbReference>
<feature type="region of interest" description="Disordered" evidence="1">
    <location>
        <begin position="98"/>
        <end position="125"/>
    </location>
</feature>
<evidence type="ECO:0000313" key="3">
    <source>
        <dbReference type="Proteomes" id="UP000187735"/>
    </source>
</evidence>
<gene>
    <name evidence="2" type="ORF">Fuma_02904</name>
</gene>
<reference evidence="2 3" key="1">
    <citation type="journal article" date="2016" name="Front. Microbiol.">
        <title>Fuerstia marisgermanicae gen. nov., sp. nov., an Unusual Member of the Phylum Planctomycetes from the German Wadden Sea.</title>
        <authorList>
            <person name="Kohn T."/>
            <person name="Heuer A."/>
            <person name="Jogler M."/>
            <person name="Vollmers J."/>
            <person name="Boedeker C."/>
            <person name="Bunk B."/>
            <person name="Rast P."/>
            <person name="Borchert D."/>
            <person name="Glockner I."/>
            <person name="Freese H.M."/>
            <person name="Klenk H.P."/>
            <person name="Overmann J."/>
            <person name="Kaster A.K."/>
            <person name="Rohde M."/>
            <person name="Wiegand S."/>
            <person name="Jogler C."/>
        </authorList>
    </citation>
    <scope>NUCLEOTIDE SEQUENCE [LARGE SCALE GENOMIC DNA]</scope>
    <source>
        <strain evidence="2 3">NH11</strain>
    </source>
</reference>
<dbReference type="EMBL" id="CP017641">
    <property type="protein sequence ID" value="APZ93287.1"/>
    <property type="molecule type" value="Genomic_DNA"/>
</dbReference>
<feature type="compositionally biased region" description="Basic and acidic residues" evidence="1">
    <location>
        <begin position="116"/>
        <end position="125"/>
    </location>
</feature>
<evidence type="ECO:0000313" key="2">
    <source>
        <dbReference type="EMBL" id="APZ93287.1"/>
    </source>
</evidence>
<proteinExistence type="predicted"/>
<name>A0A1P8WGY9_9PLAN</name>
<dbReference type="AlphaFoldDB" id="A0A1P8WGY9"/>